<name>A0A2K2U6P7_9ACTN</name>
<dbReference type="SUPFAM" id="SSF56425">
    <property type="entry name" value="Succinate dehydrogenase/fumarate reductase flavoprotein, catalytic domain"/>
    <property type="match status" value="1"/>
</dbReference>
<keyword evidence="3" id="KW-0274">FAD</keyword>
<feature type="domain" description="FAD-dependent oxidoreductase 2 FAD-binding" evidence="6">
    <location>
        <begin position="183"/>
        <end position="670"/>
    </location>
</feature>
<evidence type="ECO:0000256" key="4">
    <source>
        <dbReference type="ARBA" id="ARBA00023002"/>
    </source>
</evidence>
<evidence type="ECO:0000256" key="5">
    <source>
        <dbReference type="SAM" id="MobiDB-lite"/>
    </source>
</evidence>
<dbReference type="Gene3D" id="3.90.700.10">
    <property type="entry name" value="Succinate dehydrogenase/fumarate reductase flavoprotein, catalytic domain"/>
    <property type="match status" value="1"/>
</dbReference>
<dbReference type="Pfam" id="PF00890">
    <property type="entry name" value="FAD_binding_2"/>
    <property type="match status" value="1"/>
</dbReference>
<comment type="caution">
    <text evidence="7">The sequence shown here is derived from an EMBL/GenBank/DDBJ whole genome shotgun (WGS) entry which is preliminary data.</text>
</comment>
<reference evidence="7 8" key="1">
    <citation type="journal article" date="2018" name="Int. J. Syst. Evol. Microbiol.">
        <title>Rubneribacter badeniensis gen. nov., sp. nov. and Enteroscipio rubneri gen. nov., sp. nov., new members of the Eggerthellaceae isolated from human faeces.</title>
        <authorList>
            <person name="Danylec N."/>
            <person name="Gobl A."/>
            <person name="Stoll D.A."/>
            <person name="Hetzer B."/>
            <person name="Kulling S.E."/>
            <person name="Huch M."/>
        </authorList>
    </citation>
    <scope>NUCLEOTIDE SEQUENCE [LARGE SCALE GENOMIC DNA]</scope>
    <source>
        <strain evidence="7 8">ResAG-85</strain>
    </source>
</reference>
<evidence type="ECO:0000256" key="3">
    <source>
        <dbReference type="ARBA" id="ARBA00022827"/>
    </source>
</evidence>
<gene>
    <name evidence="7" type="ORF">C2L80_03720</name>
</gene>
<dbReference type="PANTHER" id="PTHR43400:SF7">
    <property type="entry name" value="FAD-DEPENDENT OXIDOREDUCTASE 2 FAD BINDING DOMAIN-CONTAINING PROTEIN"/>
    <property type="match status" value="1"/>
</dbReference>
<dbReference type="EMBL" id="PPEL01000011">
    <property type="protein sequence ID" value="PNV65987.1"/>
    <property type="molecule type" value="Genomic_DNA"/>
</dbReference>
<feature type="region of interest" description="Disordered" evidence="5">
    <location>
        <begin position="143"/>
        <end position="171"/>
    </location>
</feature>
<evidence type="ECO:0000313" key="8">
    <source>
        <dbReference type="Proteomes" id="UP000236488"/>
    </source>
</evidence>
<dbReference type="InterPro" id="IPR019546">
    <property type="entry name" value="TAT_signal_bac_arc"/>
</dbReference>
<keyword evidence="8" id="KW-1185">Reference proteome</keyword>
<dbReference type="Proteomes" id="UP000236488">
    <property type="component" value="Unassembled WGS sequence"/>
</dbReference>
<dbReference type="SUPFAM" id="SSF51905">
    <property type="entry name" value="FAD/NAD(P)-binding domain"/>
    <property type="match status" value="1"/>
</dbReference>
<dbReference type="Gene3D" id="3.50.50.60">
    <property type="entry name" value="FAD/NAD(P)-binding domain"/>
    <property type="match status" value="1"/>
</dbReference>
<dbReference type="AlphaFoldDB" id="A0A2K2U6P7"/>
<dbReference type="InterPro" id="IPR003953">
    <property type="entry name" value="FAD-dep_OxRdtase_2_FAD-bd"/>
</dbReference>
<feature type="compositionally biased region" description="Low complexity" evidence="5">
    <location>
        <begin position="148"/>
        <end position="164"/>
    </location>
</feature>
<sequence>MTSDSAPTNRKRVSICLCMRAPSLWPHCRALSASWGGGCARLSSVSIVSSLVELGRAGLTKCGECQLTSLLSRQSGSSVDCAAMCADRRLADGATSVPQFRSRRFEMKGTDRISRRGFLTGAAATGALAAMGALAGCSPKAADEMAQEGGAESTSSSEGTKTPSVFDKPESVADQVKETKDYDVVVVGGGNSGVVGALELAQLGAKVLLIEQSTACTKYAGDIDALDSQIQKDLGIEIDKEWVIKDLVRYGQGKVDENLIRQWAYNAGAFIDWYQANMQKKGLDVMVDTVCKKFEPEGIWYSPASVHTAYQPPLKETANSMGSEIAIPAMLELFEEAGGEVMYETTAVELVQDDSGKVTGVIAERDGEYVQFNTAKAVMLATGGFGGNKDMMDELGVMSHKFCSCHIGTENAHGDGIRMAVWAGADLDYACEGTCNIFDRGCITGNDENGDIGLQGQGGADARLWWPGSQPFLRVNAFGKRFCNEDGPYDIVFNQACMQPGHYWWQVFDASSWEDVVAFGTTICSRVVAEEGAKNCLLLGQYYPCTSAEEWQSVFIDPNVESGILLKADTIEELVDMMGLPKEQTLATIERYNELAAKGVDEDFHKASFRLTAIDEGPFYACKLAGWLLSTMSGVRVDYTYTPLTSEGDRIEGLKCVGLDHGGFFNGMYAQYYGGLNMSHNVVSSWLAAMDIMGQEYPVPVTSAANAYKA</sequence>
<dbReference type="PANTHER" id="PTHR43400">
    <property type="entry name" value="FUMARATE REDUCTASE"/>
    <property type="match status" value="1"/>
</dbReference>
<dbReference type="InterPro" id="IPR006311">
    <property type="entry name" value="TAT_signal"/>
</dbReference>
<dbReference type="InterPro" id="IPR027477">
    <property type="entry name" value="Succ_DH/fumarate_Rdtase_cat_sf"/>
</dbReference>
<dbReference type="NCBIfam" id="TIGR01409">
    <property type="entry name" value="TAT_signal_seq"/>
    <property type="match status" value="1"/>
</dbReference>
<keyword evidence="2" id="KW-0285">Flavoprotein</keyword>
<evidence type="ECO:0000259" key="6">
    <source>
        <dbReference type="Pfam" id="PF00890"/>
    </source>
</evidence>
<proteinExistence type="predicted"/>
<accession>A0A2K2U6P7</accession>
<evidence type="ECO:0000256" key="2">
    <source>
        <dbReference type="ARBA" id="ARBA00022630"/>
    </source>
</evidence>
<dbReference type="InterPro" id="IPR050315">
    <property type="entry name" value="FAD-oxidoreductase_2"/>
</dbReference>
<dbReference type="GO" id="GO:0033765">
    <property type="term" value="F:steroid dehydrogenase activity, acting on the CH-CH group of donors"/>
    <property type="evidence" value="ECO:0007669"/>
    <property type="project" value="UniProtKB-ARBA"/>
</dbReference>
<dbReference type="PROSITE" id="PS51318">
    <property type="entry name" value="TAT"/>
    <property type="match status" value="1"/>
</dbReference>
<evidence type="ECO:0000256" key="1">
    <source>
        <dbReference type="ARBA" id="ARBA00001974"/>
    </source>
</evidence>
<evidence type="ECO:0000313" key="7">
    <source>
        <dbReference type="EMBL" id="PNV65987.1"/>
    </source>
</evidence>
<comment type="cofactor">
    <cofactor evidence="1">
        <name>FAD</name>
        <dbReference type="ChEBI" id="CHEBI:57692"/>
    </cofactor>
</comment>
<organism evidence="7 8">
    <name type="scientific">Rubneribacter badeniensis</name>
    <dbReference type="NCBI Taxonomy" id="2070688"/>
    <lineage>
        <taxon>Bacteria</taxon>
        <taxon>Bacillati</taxon>
        <taxon>Actinomycetota</taxon>
        <taxon>Coriobacteriia</taxon>
        <taxon>Eggerthellales</taxon>
        <taxon>Eggerthellaceae</taxon>
        <taxon>Rubneribacter</taxon>
    </lineage>
</organism>
<keyword evidence="4" id="KW-0560">Oxidoreductase</keyword>
<dbReference type="InterPro" id="IPR036188">
    <property type="entry name" value="FAD/NAD-bd_sf"/>
</dbReference>
<protein>
    <submittedName>
        <fullName evidence="7">FAD-binding protein</fullName>
    </submittedName>
</protein>